<sequence length="207" mass="23138">MSNSNVDYYEILGISPNATQDEIRKAYKVQALKTHPDRVPVDHPDRPARTRQFQLVNDAYYTLSDPVKRRDYDGTRAYQRPSGRSTGADTGTAGFGTHRPAGGQWHDEQFGEFFEEMMNEEGLRNEVREGTGRFWSIIGAISGAVLGYIIYNSTGFMAGLVVGNRLGAIRDRKGKSVYEVYQEMPQSDKMRILSELAARVLSGAMSS</sequence>
<keyword evidence="5" id="KW-1185">Reference proteome</keyword>
<evidence type="ECO:0000313" key="5">
    <source>
        <dbReference type="Proteomes" id="UP000015100"/>
    </source>
</evidence>
<dbReference type="STRING" id="1284197.S8A1N9"/>
<dbReference type="GO" id="GO:0005737">
    <property type="term" value="C:cytoplasm"/>
    <property type="evidence" value="ECO:0007669"/>
    <property type="project" value="TreeGrafter"/>
</dbReference>
<dbReference type="CDD" id="cd06257">
    <property type="entry name" value="DnaJ"/>
    <property type="match status" value="1"/>
</dbReference>
<dbReference type="PRINTS" id="PR00625">
    <property type="entry name" value="JDOMAIN"/>
</dbReference>
<evidence type="ECO:0000256" key="2">
    <source>
        <dbReference type="SAM" id="Phobius"/>
    </source>
</evidence>
<dbReference type="InterPro" id="IPR036869">
    <property type="entry name" value="J_dom_sf"/>
</dbReference>
<dbReference type="SUPFAM" id="SSF46565">
    <property type="entry name" value="Chaperone J-domain"/>
    <property type="match status" value="1"/>
</dbReference>
<keyword evidence="2" id="KW-1133">Transmembrane helix</keyword>
<evidence type="ECO:0000313" key="4">
    <source>
        <dbReference type="EMBL" id="EPS36865.1"/>
    </source>
</evidence>
<feature type="region of interest" description="Disordered" evidence="1">
    <location>
        <begin position="73"/>
        <end position="101"/>
    </location>
</feature>
<evidence type="ECO:0000259" key="3">
    <source>
        <dbReference type="PROSITE" id="PS50076"/>
    </source>
</evidence>
<dbReference type="eggNOG" id="KOG0714">
    <property type="taxonomic scope" value="Eukaryota"/>
</dbReference>
<evidence type="ECO:0000256" key="1">
    <source>
        <dbReference type="SAM" id="MobiDB-lite"/>
    </source>
</evidence>
<dbReference type="PROSITE" id="PS50076">
    <property type="entry name" value="DNAJ_2"/>
    <property type="match status" value="1"/>
</dbReference>
<feature type="domain" description="J" evidence="3">
    <location>
        <begin position="7"/>
        <end position="76"/>
    </location>
</feature>
<dbReference type="AlphaFoldDB" id="S8A1N9"/>
<dbReference type="PANTHER" id="PTHR43948">
    <property type="entry name" value="DNAJ HOMOLOG SUBFAMILY B"/>
    <property type="match status" value="1"/>
</dbReference>
<dbReference type="Pfam" id="PF00226">
    <property type="entry name" value="DnaJ"/>
    <property type="match status" value="1"/>
</dbReference>
<dbReference type="Gene3D" id="1.10.287.110">
    <property type="entry name" value="DnaJ domain"/>
    <property type="match status" value="1"/>
</dbReference>
<organism evidence="4 5">
    <name type="scientific">Dactylellina haptotyla (strain CBS 200.50)</name>
    <name type="common">Nematode-trapping fungus</name>
    <name type="synonym">Monacrosporium haptotylum</name>
    <dbReference type="NCBI Taxonomy" id="1284197"/>
    <lineage>
        <taxon>Eukaryota</taxon>
        <taxon>Fungi</taxon>
        <taxon>Dikarya</taxon>
        <taxon>Ascomycota</taxon>
        <taxon>Pezizomycotina</taxon>
        <taxon>Orbiliomycetes</taxon>
        <taxon>Orbiliales</taxon>
        <taxon>Orbiliaceae</taxon>
        <taxon>Dactylellina</taxon>
    </lineage>
</organism>
<dbReference type="OrthoDB" id="442087at2759"/>
<dbReference type="GO" id="GO:0044183">
    <property type="term" value="F:protein folding chaperone"/>
    <property type="evidence" value="ECO:0007669"/>
    <property type="project" value="TreeGrafter"/>
</dbReference>
<protein>
    <recommendedName>
        <fullName evidence="3">J domain-containing protein</fullName>
    </recommendedName>
</protein>
<dbReference type="GO" id="GO:0051082">
    <property type="term" value="F:unfolded protein binding"/>
    <property type="evidence" value="ECO:0007669"/>
    <property type="project" value="TreeGrafter"/>
</dbReference>
<dbReference type="OMA" id="VFQSTMG"/>
<dbReference type="InterPro" id="IPR001623">
    <property type="entry name" value="DnaJ_domain"/>
</dbReference>
<reference evidence="5" key="2">
    <citation type="submission" date="2013-04" db="EMBL/GenBank/DDBJ databases">
        <title>Genomic mechanisms accounting for the adaptation to parasitism in nematode-trapping fungi.</title>
        <authorList>
            <person name="Ahren D.G."/>
        </authorList>
    </citation>
    <scope>NUCLEOTIDE SEQUENCE [LARGE SCALE GENOMIC DNA]</scope>
    <source>
        <strain evidence="5">CBS 200.50</strain>
    </source>
</reference>
<accession>S8A1N9</accession>
<dbReference type="SMART" id="SM00271">
    <property type="entry name" value="DnaJ"/>
    <property type="match status" value="1"/>
</dbReference>
<proteinExistence type="predicted"/>
<dbReference type="GO" id="GO:0005634">
    <property type="term" value="C:nucleus"/>
    <property type="evidence" value="ECO:0007669"/>
    <property type="project" value="TreeGrafter"/>
</dbReference>
<dbReference type="HOGENOM" id="CLU_073129_3_0_1"/>
<keyword evidence="2" id="KW-0812">Transmembrane</keyword>
<dbReference type="GO" id="GO:0051087">
    <property type="term" value="F:protein-folding chaperone binding"/>
    <property type="evidence" value="ECO:0007669"/>
    <property type="project" value="TreeGrafter"/>
</dbReference>
<dbReference type="EMBL" id="AQGS01000823">
    <property type="protein sequence ID" value="EPS36865.1"/>
    <property type="molecule type" value="Genomic_DNA"/>
</dbReference>
<feature type="transmembrane region" description="Helical" evidence="2">
    <location>
        <begin position="134"/>
        <end position="151"/>
    </location>
</feature>
<dbReference type="Proteomes" id="UP000015100">
    <property type="component" value="Unassembled WGS sequence"/>
</dbReference>
<name>S8A1N9_DACHA</name>
<gene>
    <name evidence="4" type="ORF">H072_9611</name>
</gene>
<feature type="compositionally biased region" description="Low complexity" evidence="1">
    <location>
        <begin position="86"/>
        <end position="97"/>
    </location>
</feature>
<keyword evidence="2" id="KW-0472">Membrane</keyword>
<comment type="caution">
    <text evidence="4">The sequence shown here is derived from an EMBL/GenBank/DDBJ whole genome shotgun (WGS) entry which is preliminary data.</text>
</comment>
<dbReference type="PANTHER" id="PTHR43948:SF21">
    <property type="entry name" value="DNAJ DOMAIN-CONTAINING PROTEIN"/>
    <property type="match status" value="1"/>
</dbReference>
<reference evidence="4 5" key="1">
    <citation type="journal article" date="2013" name="PLoS Genet.">
        <title>Genomic mechanisms accounting for the adaptation to parasitism in nematode-trapping fungi.</title>
        <authorList>
            <person name="Meerupati T."/>
            <person name="Andersson K.M."/>
            <person name="Friman E."/>
            <person name="Kumar D."/>
            <person name="Tunlid A."/>
            <person name="Ahren D."/>
        </authorList>
    </citation>
    <scope>NUCLEOTIDE SEQUENCE [LARGE SCALE GENOMIC DNA]</scope>
    <source>
        <strain evidence="4 5">CBS 200.50</strain>
    </source>
</reference>